<evidence type="ECO:0000313" key="3">
    <source>
        <dbReference type="EMBL" id="PHQ49154.1"/>
    </source>
</evidence>
<keyword evidence="4" id="KW-1185">Reference proteome</keyword>
<dbReference type="AlphaFoldDB" id="A0A2G1XD31"/>
<evidence type="ECO:0000259" key="2">
    <source>
        <dbReference type="Pfam" id="PF01243"/>
    </source>
</evidence>
<dbReference type="InterPro" id="IPR012349">
    <property type="entry name" value="Split_barrel_FMN-bd"/>
</dbReference>
<feature type="domain" description="Pyridoxamine 5'-phosphate oxidase N-terminal" evidence="2">
    <location>
        <begin position="6"/>
        <end position="127"/>
    </location>
</feature>
<reference evidence="3 4" key="1">
    <citation type="journal article" date="2017" name="Biochemistry">
        <title>Identification of the Biosynthetic Pathway for the Antibiotic Bicyclomycin.</title>
        <authorList>
            <person name="Patteson J."/>
            <person name="Cai W."/>
            <person name="Johnson R.A."/>
            <person name="Santa Maria K."/>
            <person name="Li B."/>
        </authorList>
    </citation>
    <scope>NUCLEOTIDE SEQUENCE [LARGE SCALE GENOMIC DNA]</scope>
    <source>
        <strain evidence="3 4">ATCC 21532</strain>
    </source>
</reference>
<dbReference type="OrthoDB" id="162914at2"/>
<dbReference type="Gene3D" id="2.30.110.10">
    <property type="entry name" value="Electron Transport, Fmn-binding Protein, Chain A"/>
    <property type="match status" value="1"/>
</dbReference>
<dbReference type="Pfam" id="PF01243">
    <property type="entry name" value="PNPOx_N"/>
    <property type="match status" value="1"/>
</dbReference>
<evidence type="ECO:0000313" key="4">
    <source>
        <dbReference type="Proteomes" id="UP000222531"/>
    </source>
</evidence>
<dbReference type="GO" id="GO:0016627">
    <property type="term" value="F:oxidoreductase activity, acting on the CH-CH group of donors"/>
    <property type="evidence" value="ECO:0007669"/>
    <property type="project" value="TreeGrafter"/>
</dbReference>
<dbReference type="NCBIfam" id="TIGR03618">
    <property type="entry name" value="Rv1155_F420"/>
    <property type="match status" value="1"/>
</dbReference>
<keyword evidence="1" id="KW-0560">Oxidoreductase</keyword>
<dbReference type="GO" id="GO:0005829">
    <property type="term" value="C:cytosol"/>
    <property type="evidence" value="ECO:0007669"/>
    <property type="project" value="TreeGrafter"/>
</dbReference>
<proteinExistence type="predicted"/>
<dbReference type="EMBL" id="NHZO01000154">
    <property type="protein sequence ID" value="PHQ49154.1"/>
    <property type="molecule type" value="Genomic_DNA"/>
</dbReference>
<dbReference type="RefSeq" id="WP_099201110.1">
    <property type="nucleotide sequence ID" value="NZ_JBIRXA010000003.1"/>
</dbReference>
<dbReference type="InterPro" id="IPR019920">
    <property type="entry name" value="F420-binding_dom_put"/>
</dbReference>
<dbReference type="SUPFAM" id="SSF50475">
    <property type="entry name" value="FMN-binding split barrel"/>
    <property type="match status" value="1"/>
</dbReference>
<comment type="caution">
    <text evidence="3">The sequence shown here is derived from an EMBL/GenBank/DDBJ whole genome shotgun (WGS) entry which is preliminary data.</text>
</comment>
<dbReference type="InterPro" id="IPR052019">
    <property type="entry name" value="F420H2_bilvrd_red/Heme_oxyg"/>
</dbReference>
<sequence>MSVAFNEETRKLLDGRNFATVATLNRDGGPQTSVVWIARDGDTVLFSTTAGRQKARNLTRDPRVSLSVYDTENPYHSVDIRGTVELIEDREKSLPRELSQKYLGEDPPAESDDVLRLIVRVTPQRISGFSV</sequence>
<protein>
    <submittedName>
        <fullName evidence="3">PPOX class F420-dependent enzyme</fullName>
    </submittedName>
</protein>
<gene>
    <name evidence="3" type="ORF">BLA24_24105</name>
</gene>
<name>A0A2G1XD31_STRCJ</name>
<dbReference type="InterPro" id="IPR011576">
    <property type="entry name" value="Pyridox_Oxase_N"/>
</dbReference>
<dbReference type="Proteomes" id="UP000222531">
    <property type="component" value="Unassembled WGS sequence"/>
</dbReference>
<dbReference type="PANTHER" id="PTHR35176:SF6">
    <property type="entry name" value="HEME OXYGENASE HI_0854-RELATED"/>
    <property type="match status" value="1"/>
</dbReference>
<accession>A0A2G1XD31</accession>
<dbReference type="GO" id="GO:0070967">
    <property type="term" value="F:coenzyme F420 binding"/>
    <property type="evidence" value="ECO:0007669"/>
    <property type="project" value="TreeGrafter"/>
</dbReference>
<organism evidence="3 4">
    <name type="scientific">Streptomyces cinnamoneus</name>
    <name type="common">Streptoverticillium cinnamoneum</name>
    <dbReference type="NCBI Taxonomy" id="53446"/>
    <lineage>
        <taxon>Bacteria</taxon>
        <taxon>Bacillati</taxon>
        <taxon>Actinomycetota</taxon>
        <taxon>Actinomycetes</taxon>
        <taxon>Kitasatosporales</taxon>
        <taxon>Streptomycetaceae</taxon>
        <taxon>Streptomyces</taxon>
        <taxon>Streptomyces cinnamoneus group</taxon>
    </lineage>
</organism>
<evidence type="ECO:0000256" key="1">
    <source>
        <dbReference type="ARBA" id="ARBA00023002"/>
    </source>
</evidence>
<dbReference type="PANTHER" id="PTHR35176">
    <property type="entry name" value="HEME OXYGENASE HI_0854-RELATED"/>
    <property type="match status" value="1"/>
</dbReference>